<organism evidence="3 4">
    <name type="scientific">Carbonactinospora thermoautotrophica</name>
    <dbReference type="NCBI Taxonomy" id="1469144"/>
    <lineage>
        <taxon>Bacteria</taxon>
        <taxon>Bacillati</taxon>
        <taxon>Actinomycetota</taxon>
        <taxon>Actinomycetes</taxon>
        <taxon>Kitasatosporales</taxon>
        <taxon>Carbonactinosporaceae</taxon>
        <taxon>Carbonactinospora</taxon>
    </lineage>
</organism>
<dbReference type="InterPro" id="IPR013496">
    <property type="entry name" value="CHP02680"/>
</dbReference>
<evidence type="ECO:0000313" key="3">
    <source>
        <dbReference type="EMBL" id="KWX01825.1"/>
    </source>
</evidence>
<feature type="region of interest" description="Disordered" evidence="2">
    <location>
        <begin position="862"/>
        <end position="895"/>
    </location>
</feature>
<feature type="compositionally biased region" description="Basic and acidic residues" evidence="2">
    <location>
        <begin position="871"/>
        <end position="880"/>
    </location>
</feature>
<accession>A0A132MV98</accession>
<dbReference type="STRING" id="1469144.LI90_2857"/>
<dbReference type="EMBL" id="LAXD01000001">
    <property type="protein sequence ID" value="KWX01825.1"/>
    <property type="molecule type" value="Genomic_DNA"/>
</dbReference>
<protein>
    <recommendedName>
        <fullName evidence="5">TIGR02680 family protein</fullName>
    </recommendedName>
</protein>
<feature type="compositionally biased region" description="Basic and acidic residues" evidence="2">
    <location>
        <begin position="368"/>
        <end position="384"/>
    </location>
</feature>
<dbReference type="NCBIfam" id="TIGR02680">
    <property type="entry name" value="TIGR02680 family protein"/>
    <property type="match status" value="1"/>
</dbReference>
<proteinExistence type="predicted"/>
<feature type="coiled-coil region" evidence="1">
    <location>
        <begin position="732"/>
        <end position="759"/>
    </location>
</feature>
<evidence type="ECO:0000256" key="2">
    <source>
        <dbReference type="SAM" id="MobiDB-lite"/>
    </source>
</evidence>
<evidence type="ECO:0000313" key="4">
    <source>
        <dbReference type="Proteomes" id="UP000070188"/>
    </source>
</evidence>
<comment type="caution">
    <text evidence="3">The sequence shown here is derived from an EMBL/GenBank/DDBJ whole genome shotgun (WGS) entry which is preliminary data.</text>
</comment>
<dbReference type="OrthoDB" id="8527901at2"/>
<evidence type="ECO:0008006" key="5">
    <source>
        <dbReference type="Google" id="ProtNLM"/>
    </source>
</evidence>
<gene>
    <name evidence="3" type="ORF">LI90_2857</name>
</gene>
<feature type="coiled-coil region" evidence="1">
    <location>
        <begin position="464"/>
        <end position="505"/>
    </location>
</feature>
<dbReference type="Gene3D" id="3.40.50.300">
    <property type="entry name" value="P-loop containing nucleotide triphosphate hydrolases"/>
    <property type="match status" value="1"/>
</dbReference>
<reference evidence="4" key="1">
    <citation type="submission" date="2015-04" db="EMBL/GenBank/DDBJ databases">
        <title>Physiological reanalysis, assessment of diazotrophy, and genome sequences of multiple isolates of Streptomyces thermoautotrophicus.</title>
        <authorList>
            <person name="MacKellar D.C."/>
            <person name="Lieber L."/>
            <person name="Norman J."/>
            <person name="Bolger A."/>
            <person name="Tobin C."/>
            <person name="Murray J.W."/>
            <person name="Chang R."/>
            <person name="Ford T."/>
            <person name="Nguyen P.Q."/>
            <person name="Woodward J."/>
            <person name="Permingeat H."/>
            <person name="Joshi N.S."/>
            <person name="Silver P.A."/>
            <person name="Usadel B."/>
            <person name="Rutherford A.W."/>
            <person name="Friesen M."/>
            <person name="Prell J."/>
        </authorList>
    </citation>
    <scope>NUCLEOTIDE SEQUENCE [LARGE SCALE GENOMIC DNA]</scope>
    <source>
        <strain evidence="4">H1</strain>
    </source>
</reference>
<name>A0A132MV98_9ACTN</name>
<feature type="region of interest" description="Disordered" evidence="2">
    <location>
        <begin position="365"/>
        <end position="389"/>
    </location>
</feature>
<dbReference type="AlphaFoldDB" id="A0A132MV98"/>
<evidence type="ECO:0000256" key="1">
    <source>
        <dbReference type="SAM" id="Coils"/>
    </source>
</evidence>
<feature type="coiled-coil region" evidence="1">
    <location>
        <begin position="783"/>
        <end position="817"/>
    </location>
</feature>
<dbReference type="InterPro" id="IPR027417">
    <property type="entry name" value="P-loop_NTPase"/>
</dbReference>
<sequence length="895" mass="97671">MTVTRLRPAGRAERAGPARWRPTRAGIVNVWRYYNETFHFHNGRLLLRGPNGTGKSKALELLLPYLFDANLRPTRLSTFGGSERTMFWNLMGDGYPGTTRVGYVWLECGRTGDDGWFTCGARLQASKHSRNVTATYFVTHRRIDTPGGLSLLTADGRPLTRGDLAAAIGDSGGVFDSAADYRRMVRHTLFPEFTEEQYEALISALLKLRTPKPSEHLDPKELSKLLSEALPVIDQQDVAEIAEGFEKLDRRREELARLAQEVEAARGLAERNRTYARRVLRAAAASLISATSTMDGITRKARESREAYEKAKQRLAELTTEQERLAAEDDELAHRIDGLQESDLFREGQQLDRLRRDADTAAQAAAAAERKAAERAREADDDAAKASAVQAAYEQAEQAADRARGEAGQAAERVGFVASFEEVAAARDVPTARKLLQAAVDSRTRQVDQGRKALYEHVGAVAERRKAETRLEDCREQEARAEARLVEAQTRREEALARLREAIERWCSECRELPLAARLDELVDAAEDENAVMRVVNDAAAAVADELTRAETTLDARRQALAEERARLDAERAELARRTVLAPEPPRTRTADRARLPGGPLWRLVDWRPGVDESTQAGVEAALEASGLLDAWVLPSGELAVDGHDTFADGALTTPAPGSSLADVLTVDPDAPVPRVAALLRGIAFGVTAPDHPAAIGADGTWRLGAARGSWAKPAAGFIGAAAQERARARRIAELTARIEDLDERIAGVRAELDAIAGRREALNAEQRRRPGHDELRAATGQVARAEAEVAARADAVSRAQQEHAAAERRVATALRQLSLVAGEHGLPTEEAALDAVDAALGAYRNKCHAWLDLRQQAATLAGQAQAAAERAARSRRDADAAAQEAAELRRLPRP</sequence>
<keyword evidence="1" id="KW-0175">Coiled coil</keyword>
<keyword evidence="4" id="KW-1185">Reference proteome</keyword>
<dbReference type="Proteomes" id="UP000070188">
    <property type="component" value="Unassembled WGS sequence"/>
</dbReference>
<dbReference type="PATRIC" id="fig|1469144.10.peg.3089"/>